<dbReference type="Proteomes" id="UP000019225">
    <property type="component" value="Chromosome"/>
</dbReference>
<dbReference type="eggNOG" id="ENOG502ZK57">
    <property type="taxonomic scope" value="Bacteria"/>
</dbReference>
<dbReference type="STRING" id="1449976.KALB_229"/>
<dbReference type="KEGG" id="kal:KALB_229"/>
<dbReference type="HOGENOM" id="CLU_173942_0_0_11"/>
<dbReference type="EMBL" id="CP007155">
    <property type="protein sequence ID" value="AHH93606.1"/>
    <property type="molecule type" value="Genomic_DNA"/>
</dbReference>
<gene>
    <name evidence="1" type="ORF">KALB_229</name>
</gene>
<reference evidence="1 2" key="1">
    <citation type="journal article" date="2014" name="BMC Genomics">
        <title>Complete genome sequence of producer of the glycopeptide antibiotic Aculeximycin Kutzneria albida DSM 43870T, a representative of minor genus of Pseudonocardiaceae.</title>
        <authorList>
            <person name="Rebets Y."/>
            <person name="Tokovenko B."/>
            <person name="Lushchyk I."/>
            <person name="Ruckert C."/>
            <person name="Zaburannyi N."/>
            <person name="Bechthold A."/>
            <person name="Kalinowski J."/>
            <person name="Luzhetskyy A."/>
        </authorList>
    </citation>
    <scope>NUCLEOTIDE SEQUENCE [LARGE SCALE GENOMIC DNA]</scope>
    <source>
        <strain evidence="1">DSM 43870</strain>
    </source>
</reference>
<organism evidence="1 2">
    <name type="scientific">Kutzneria albida DSM 43870</name>
    <dbReference type="NCBI Taxonomy" id="1449976"/>
    <lineage>
        <taxon>Bacteria</taxon>
        <taxon>Bacillati</taxon>
        <taxon>Actinomycetota</taxon>
        <taxon>Actinomycetes</taxon>
        <taxon>Pseudonocardiales</taxon>
        <taxon>Pseudonocardiaceae</taxon>
        <taxon>Kutzneria</taxon>
    </lineage>
</organism>
<sequence>MPRAILEHVTDPLSVLLSSTAAHARQRFERRNGRLGSSTTVHAVHSQQWIGGVLIPAPACHVGTGTWDFTRFEPTNDPVTCGRCLRSGQVRESAAAVSSDQLALDLISP</sequence>
<dbReference type="AlphaFoldDB" id="W5VZ90"/>
<proteinExistence type="predicted"/>
<evidence type="ECO:0000313" key="1">
    <source>
        <dbReference type="EMBL" id="AHH93606.1"/>
    </source>
</evidence>
<evidence type="ECO:0000313" key="2">
    <source>
        <dbReference type="Proteomes" id="UP000019225"/>
    </source>
</evidence>
<protein>
    <submittedName>
        <fullName evidence="1">Putative membrane protein</fullName>
    </submittedName>
</protein>
<keyword evidence="2" id="KW-1185">Reference proteome</keyword>
<accession>W5VZ90</accession>
<name>W5VZ90_9PSEU</name>